<dbReference type="EMBL" id="JANBUJ010001499">
    <property type="protein sequence ID" value="KAJ2767154.1"/>
    <property type="molecule type" value="Genomic_DNA"/>
</dbReference>
<accession>A0ACC1JTS8</accession>
<gene>
    <name evidence="1" type="ORF">IWQ57_004070</name>
</gene>
<comment type="caution">
    <text evidence="1">The sequence shown here is derived from an EMBL/GenBank/DDBJ whole genome shotgun (WGS) entry which is preliminary data.</text>
</comment>
<evidence type="ECO:0000313" key="1">
    <source>
        <dbReference type="EMBL" id="KAJ2767154.1"/>
    </source>
</evidence>
<organism evidence="1 2">
    <name type="scientific">Coemansia nantahalensis</name>
    <dbReference type="NCBI Taxonomy" id="2789366"/>
    <lineage>
        <taxon>Eukaryota</taxon>
        <taxon>Fungi</taxon>
        <taxon>Fungi incertae sedis</taxon>
        <taxon>Zoopagomycota</taxon>
        <taxon>Kickxellomycotina</taxon>
        <taxon>Kickxellomycetes</taxon>
        <taxon>Kickxellales</taxon>
        <taxon>Kickxellaceae</taxon>
        <taxon>Coemansia</taxon>
    </lineage>
</organism>
<dbReference type="Proteomes" id="UP001140234">
    <property type="component" value="Unassembled WGS sequence"/>
</dbReference>
<sequence>MSLTISTKFGPCVLAAVSVALQCEFTAWDVDTARRRYNMVEPDSDGGQLESQPSDEGRAKFKRIKHIRESYLEHLTTVLSLLLLAGLFYPTLSACLGNMYVLGRAAYSWFYTRDRPEAR</sequence>
<evidence type="ECO:0000313" key="2">
    <source>
        <dbReference type="Proteomes" id="UP001140234"/>
    </source>
</evidence>
<feature type="non-terminal residue" evidence="1">
    <location>
        <position position="119"/>
    </location>
</feature>
<proteinExistence type="predicted"/>
<keyword evidence="2" id="KW-1185">Reference proteome</keyword>
<name>A0ACC1JTS8_9FUNG</name>
<protein>
    <submittedName>
        <fullName evidence="1">Uncharacterized protein</fullName>
    </submittedName>
</protein>
<reference evidence="1" key="1">
    <citation type="submission" date="2022-07" db="EMBL/GenBank/DDBJ databases">
        <title>Phylogenomic reconstructions and comparative analyses of Kickxellomycotina fungi.</title>
        <authorList>
            <person name="Reynolds N.K."/>
            <person name="Stajich J.E."/>
            <person name="Barry K."/>
            <person name="Grigoriev I.V."/>
            <person name="Crous P."/>
            <person name="Smith M.E."/>
        </authorList>
    </citation>
    <scope>NUCLEOTIDE SEQUENCE</scope>
    <source>
        <strain evidence="1">CBS 109366</strain>
    </source>
</reference>